<dbReference type="Pfam" id="PF03992">
    <property type="entry name" value="ABM"/>
    <property type="match status" value="1"/>
</dbReference>
<dbReference type="PANTHER" id="PTHR34474:SF2">
    <property type="entry name" value="SIGNAL TRANSDUCTION PROTEIN TRAP"/>
    <property type="match status" value="1"/>
</dbReference>
<feature type="domain" description="ABM" evidence="1">
    <location>
        <begin position="2"/>
        <end position="96"/>
    </location>
</feature>
<dbReference type="Proteomes" id="UP000316781">
    <property type="component" value="Unassembled WGS sequence"/>
</dbReference>
<evidence type="ECO:0000313" key="3">
    <source>
        <dbReference type="Proteomes" id="UP000316781"/>
    </source>
</evidence>
<evidence type="ECO:0000313" key="2">
    <source>
        <dbReference type="EMBL" id="TRL37765.1"/>
    </source>
</evidence>
<proteinExistence type="predicted"/>
<evidence type="ECO:0000259" key="1">
    <source>
        <dbReference type="PROSITE" id="PS51725"/>
    </source>
</evidence>
<dbReference type="AlphaFoldDB" id="A0A549T7B2"/>
<dbReference type="InterPro" id="IPR007138">
    <property type="entry name" value="ABM_dom"/>
</dbReference>
<dbReference type="RefSeq" id="WP_142861589.1">
    <property type="nucleotide sequence ID" value="NZ_VJMF01000008.1"/>
</dbReference>
<dbReference type="SUPFAM" id="SSF54909">
    <property type="entry name" value="Dimeric alpha+beta barrel"/>
    <property type="match status" value="1"/>
</dbReference>
<dbReference type="PANTHER" id="PTHR34474">
    <property type="entry name" value="SIGNAL TRANSDUCTION PROTEIN TRAP"/>
    <property type="match status" value="1"/>
</dbReference>
<sequence length="115" mass="13355">MFIAMNRFKVVKGEEKAFEQIWSSRRTRLEEMEGFVSFHLLRGPEREDHTLYASHTMWETKASFLAWTTSQQFRDSHKDAGKNKPLYVGHPEFEGFDSVLEQINTTRDAAAEAAL</sequence>
<protein>
    <submittedName>
        <fullName evidence="2">Antibiotic biosynthesis monooxygenase</fullName>
    </submittedName>
</protein>
<dbReference type="InterPro" id="IPR011008">
    <property type="entry name" value="Dimeric_a/b-barrel"/>
</dbReference>
<keyword evidence="2" id="KW-0560">Oxidoreductase</keyword>
<comment type="caution">
    <text evidence="2">The sequence shown here is derived from an EMBL/GenBank/DDBJ whole genome shotgun (WGS) entry which is preliminary data.</text>
</comment>
<dbReference type="GO" id="GO:0004497">
    <property type="term" value="F:monooxygenase activity"/>
    <property type="evidence" value="ECO:0007669"/>
    <property type="project" value="UniProtKB-KW"/>
</dbReference>
<dbReference type="EMBL" id="VJMF01000008">
    <property type="protein sequence ID" value="TRL37765.1"/>
    <property type="molecule type" value="Genomic_DNA"/>
</dbReference>
<name>A0A549T7B2_METSR</name>
<dbReference type="InterPro" id="IPR050404">
    <property type="entry name" value="Heme-degrading_MO"/>
</dbReference>
<accession>A0A549T7B2</accession>
<dbReference type="Gene3D" id="3.30.70.100">
    <property type="match status" value="1"/>
</dbReference>
<gene>
    <name evidence="2" type="ORF">FM996_01830</name>
</gene>
<organism evidence="2 3">
    <name type="scientific">Methylosinus sporium</name>
    <dbReference type="NCBI Taxonomy" id="428"/>
    <lineage>
        <taxon>Bacteria</taxon>
        <taxon>Pseudomonadati</taxon>
        <taxon>Pseudomonadota</taxon>
        <taxon>Alphaproteobacteria</taxon>
        <taxon>Hyphomicrobiales</taxon>
        <taxon>Methylocystaceae</taxon>
        <taxon>Methylosinus</taxon>
    </lineage>
</organism>
<reference evidence="2 3" key="1">
    <citation type="submission" date="2019-07" db="EMBL/GenBank/DDBJ databases">
        <title>Ln-dependent methylotrophs.</title>
        <authorList>
            <person name="Tani A."/>
        </authorList>
    </citation>
    <scope>NUCLEOTIDE SEQUENCE [LARGE SCALE GENOMIC DNA]</scope>
    <source>
        <strain evidence="2 3">SM89A</strain>
    </source>
</reference>
<keyword evidence="2" id="KW-0503">Monooxygenase</keyword>
<dbReference type="PROSITE" id="PS51725">
    <property type="entry name" value="ABM"/>
    <property type="match status" value="1"/>
</dbReference>